<evidence type="ECO:0000313" key="1">
    <source>
        <dbReference type="EMBL" id="SCG15414.1"/>
    </source>
</evidence>
<name>A0A1C5G6B3_MICEH</name>
<accession>A0A1C5G6B3</accession>
<dbReference type="EMBL" id="LT607733">
    <property type="protein sequence ID" value="SCG15414.1"/>
    <property type="molecule type" value="Genomic_DNA"/>
</dbReference>
<keyword evidence="2" id="KW-1185">Reference proteome</keyword>
<dbReference type="RefSeq" id="WP_269458890.1">
    <property type="nucleotide sequence ID" value="NZ_JBFAAC010000017.1"/>
</dbReference>
<dbReference type="GeneID" id="95805989"/>
<dbReference type="AlphaFoldDB" id="A0A1C5G6B3"/>
<gene>
    <name evidence="1" type="ORF">GA0070610_1645</name>
</gene>
<reference evidence="1 2" key="1">
    <citation type="submission" date="2016-06" db="EMBL/GenBank/DDBJ databases">
        <authorList>
            <person name="Kjaerup R.B."/>
            <person name="Dalgaard T.S."/>
            <person name="Juul-Madsen H.R."/>
        </authorList>
    </citation>
    <scope>NUCLEOTIDE SEQUENCE [LARGE SCALE GENOMIC DNA]</scope>
    <source>
        <strain evidence="1 2">DSM 43913</strain>
    </source>
</reference>
<dbReference type="Proteomes" id="UP000198251">
    <property type="component" value="Chromosome I"/>
</dbReference>
<proteinExistence type="predicted"/>
<organism evidence="1 2">
    <name type="scientific">Micromonospora echinofusca</name>
    <dbReference type="NCBI Taxonomy" id="47858"/>
    <lineage>
        <taxon>Bacteria</taxon>
        <taxon>Bacillati</taxon>
        <taxon>Actinomycetota</taxon>
        <taxon>Actinomycetes</taxon>
        <taxon>Micromonosporales</taxon>
        <taxon>Micromonosporaceae</taxon>
        <taxon>Micromonospora</taxon>
    </lineage>
</organism>
<protein>
    <submittedName>
        <fullName evidence="1">Uncharacterized protein</fullName>
    </submittedName>
</protein>
<evidence type="ECO:0000313" key="2">
    <source>
        <dbReference type="Proteomes" id="UP000198251"/>
    </source>
</evidence>
<sequence>MTTDDLPARHRAVLPSWMPLNHDEPIELVSGSHVAAGVAA</sequence>